<feature type="region of interest" description="Disordered" evidence="1">
    <location>
        <begin position="191"/>
        <end position="212"/>
    </location>
</feature>
<sequence>MDYSGKDDDDRSLPMSKWMRRVDRVDFDCASSPPSDGFFYATNTGRTTGLKHSASENGCDVKTANDKNNIPKTNLAADECASTERSGFLKSFAPGNYSSSNEIPTGTVDTKNKLLNMNATELERWAKDNIRGEGTMGGMTTHSPHDTAPTPIDHLPQFQPRTGGVPSITKTDSSGGPMRLVDKFSSALTTPDVTPCSTPSITPVSSPHIPRRTGINPFFTGEHTSTNKKEDGNWLFRPNTIKDSNMMYEAKVEIQSGQGPPGGSKNIRYVPKPSKLRELNFFSPTSM</sequence>
<feature type="compositionally biased region" description="Polar residues" evidence="1">
    <location>
        <begin position="191"/>
        <end position="205"/>
    </location>
</feature>
<proteinExistence type="predicted"/>
<dbReference type="EMBL" id="LNIX01000001">
    <property type="protein sequence ID" value="OXA62414.1"/>
    <property type="molecule type" value="Genomic_DNA"/>
</dbReference>
<evidence type="ECO:0000256" key="1">
    <source>
        <dbReference type="SAM" id="MobiDB-lite"/>
    </source>
</evidence>
<gene>
    <name evidence="2" type="ORF">Fcan01_03994</name>
</gene>
<evidence type="ECO:0000313" key="2">
    <source>
        <dbReference type="EMBL" id="OXA62414.1"/>
    </source>
</evidence>
<organism evidence="2 3">
    <name type="scientific">Folsomia candida</name>
    <name type="common">Springtail</name>
    <dbReference type="NCBI Taxonomy" id="158441"/>
    <lineage>
        <taxon>Eukaryota</taxon>
        <taxon>Metazoa</taxon>
        <taxon>Ecdysozoa</taxon>
        <taxon>Arthropoda</taxon>
        <taxon>Hexapoda</taxon>
        <taxon>Collembola</taxon>
        <taxon>Entomobryomorpha</taxon>
        <taxon>Isotomoidea</taxon>
        <taxon>Isotomidae</taxon>
        <taxon>Proisotominae</taxon>
        <taxon>Folsomia</taxon>
    </lineage>
</organism>
<keyword evidence="3" id="KW-1185">Reference proteome</keyword>
<dbReference type="AlphaFoldDB" id="A0A226EZ53"/>
<comment type="caution">
    <text evidence="2">The sequence shown here is derived from an EMBL/GenBank/DDBJ whole genome shotgun (WGS) entry which is preliminary data.</text>
</comment>
<protein>
    <submittedName>
        <fullName evidence="2">Uncharacterized protein</fullName>
    </submittedName>
</protein>
<evidence type="ECO:0000313" key="3">
    <source>
        <dbReference type="Proteomes" id="UP000198287"/>
    </source>
</evidence>
<dbReference type="OrthoDB" id="8192147at2759"/>
<reference evidence="2 3" key="1">
    <citation type="submission" date="2015-12" db="EMBL/GenBank/DDBJ databases">
        <title>The genome of Folsomia candida.</title>
        <authorList>
            <person name="Faddeeva A."/>
            <person name="Derks M.F."/>
            <person name="Anvar Y."/>
            <person name="Smit S."/>
            <person name="Van Straalen N."/>
            <person name="Roelofs D."/>
        </authorList>
    </citation>
    <scope>NUCLEOTIDE SEQUENCE [LARGE SCALE GENOMIC DNA]</scope>
    <source>
        <strain evidence="2 3">VU population</strain>
        <tissue evidence="2">Whole body</tissue>
    </source>
</reference>
<name>A0A226EZ53_FOLCA</name>
<dbReference type="Proteomes" id="UP000198287">
    <property type="component" value="Unassembled WGS sequence"/>
</dbReference>
<feature type="region of interest" description="Disordered" evidence="1">
    <location>
        <begin position="145"/>
        <end position="165"/>
    </location>
</feature>
<accession>A0A226EZ53</accession>